<dbReference type="Pfam" id="PF02470">
    <property type="entry name" value="MlaD"/>
    <property type="match status" value="1"/>
</dbReference>
<evidence type="ECO:0000259" key="1">
    <source>
        <dbReference type="Pfam" id="PF02470"/>
    </source>
</evidence>
<dbReference type="InterPro" id="IPR003399">
    <property type="entry name" value="Mce/MlaD"/>
</dbReference>
<protein>
    <submittedName>
        <fullName evidence="2">Outer membrane lipid asymmetry maintenance protein MlaD</fullName>
    </submittedName>
</protein>
<dbReference type="NCBIfam" id="TIGR04430">
    <property type="entry name" value="OM_asym_MlaD"/>
    <property type="match status" value="1"/>
</dbReference>
<gene>
    <name evidence="2" type="primary">yrbD</name>
    <name evidence="2" type="ORF">GCM10007414_06620</name>
</gene>
<comment type="caution">
    <text evidence="2">The sequence shown here is derived from an EMBL/GenBank/DDBJ whole genome shotgun (WGS) entry which is preliminary data.</text>
</comment>
<dbReference type="EMBL" id="BMDY01000003">
    <property type="protein sequence ID" value="GGA96350.1"/>
    <property type="molecule type" value="Genomic_DNA"/>
</dbReference>
<evidence type="ECO:0000313" key="3">
    <source>
        <dbReference type="Proteomes" id="UP000651977"/>
    </source>
</evidence>
<feature type="domain" description="Mce/MlaD" evidence="1">
    <location>
        <begin position="39"/>
        <end position="117"/>
    </location>
</feature>
<accession>A0ABQ1HYI2</accession>
<sequence length="155" mass="16848">MKVNKLELSVGAFVLLGLAALLVLALKIADSQLGSNTDTYTLYAKFDNIGGLKVRSPVKVGGVVVGRVEAINLDMDDYMPKVTLSMYRQYGYYPETSSLSILTAGLLGEQYIGLSPGFVLDDIENLNDGDIIEDTKSALVLEELIGQFLFSMTEK</sequence>
<dbReference type="Proteomes" id="UP000651977">
    <property type="component" value="Unassembled WGS sequence"/>
</dbReference>
<dbReference type="PANTHER" id="PTHR33371">
    <property type="entry name" value="INTERMEMBRANE PHOSPHOLIPID TRANSPORT SYSTEM BINDING PROTEIN MLAD-RELATED"/>
    <property type="match status" value="1"/>
</dbReference>
<name>A0ABQ1HYI2_9ALTE</name>
<organism evidence="2 3">
    <name type="scientific">Agarivorans gilvus</name>
    <dbReference type="NCBI Taxonomy" id="680279"/>
    <lineage>
        <taxon>Bacteria</taxon>
        <taxon>Pseudomonadati</taxon>
        <taxon>Pseudomonadota</taxon>
        <taxon>Gammaproteobacteria</taxon>
        <taxon>Alteromonadales</taxon>
        <taxon>Alteromonadaceae</taxon>
        <taxon>Agarivorans</taxon>
    </lineage>
</organism>
<dbReference type="InterPro" id="IPR052336">
    <property type="entry name" value="MlaD_Phospholipid_Transporter"/>
</dbReference>
<keyword evidence="3" id="KW-1185">Reference proteome</keyword>
<proteinExistence type="predicted"/>
<dbReference type="RefSeq" id="WP_055732824.1">
    <property type="nucleotide sequence ID" value="NZ_BMDY01000003.1"/>
</dbReference>
<dbReference type="InterPro" id="IPR030970">
    <property type="entry name" value="ABC_MlaD"/>
</dbReference>
<reference evidence="3" key="1">
    <citation type="journal article" date="2019" name="Int. J. Syst. Evol. Microbiol.">
        <title>The Global Catalogue of Microorganisms (GCM) 10K type strain sequencing project: providing services to taxonomists for standard genome sequencing and annotation.</title>
        <authorList>
            <consortium name="The Broad Institute Genomics Platform"/>
            <consortium name="The Broad Institute Genome Sequencing Center for Infectious Disease"/>
            <person name="Wu L."/>
            <person name="Ma J."/>
        </authorList>
    </citation>
    <scope>NUCLEOTIDE SEQUENCE [LARGE SCALE GENOMIC DNA]</scope>
    <source>
        <strain evidence="3">CGMCC 1.10131</strain>
    </source>
</reference>
<dbReference type="PANTHER" id="PTHR33371:SF4">
    <property type="entry name" value="INTERMEMBRANE PHOSPHOLIPID TRANSPORT SYSTEM BINDING PROTEIN MLAD"/>
    <property type="match status" value="1"/>
</dbReference>
<evidence type="ECO:0000313" key="2">
    <source>
        <dbReference type="EMBL" id="GGA96350.1"/>
    </source>
</evidence>